<evidence type="ECO:0000256" key="5">
    <source>
        <dbReference type="PIRSR" id="PIRSR000188-2"/>
    </source>
</evidence>
<dbReference type="InterPro" id="IPR006096">
    <property type="entry name" value="Glu/Leu/Phe/Val/Trp_DH_C"/>
</dbReference>
<dbReference type="InterPro" id="IPR046346">
    <property type="entry name" value="Aminoacid_DH-like_N_sf"/>
</dbReference>
<dbReference type="PANTHER" id="PTHR42722:SF1">
    <property type="entry name" value="VALINE DEHYDROGENASE"/>
    <property type="match status" value="1"/>
</dbReference>
<comment type="similarity">
    <text evidence="1 6">Belongs to the Glu/Leu/Phe/Val dehydrogenases family.</text>
</comment>
<dbReference type="RefSeq" id="WP_196414592.1">
    <property type="nucleotide sequence ID" value="NZ_JADQTO010000006.1"/>
</dbReference>
<dbReference type="InterPro" id="IPR016211">
    <property type="entry name" value="Glu/Phe/Leu/Val/Trp_DH_bac/arc"/>
</dbReference>
<dbReference type="InterPro" id="IPR036291">
    <property type="entry name" value="NAD(P)-bd_dom_sf"/>
</dbReference>
<dbReference type="PIRSF" id="PIRSF000188">
    <property type="entry name" value="Phe_leu_dh"/>
    <property type="match status" value="1"/>
</dbReference>
<dbReference type="SMART" id="SM00839">
    <property type="entry name" value="ELFV_dehydrog"/>
    <property type="match status" value="1"/>
</dbReference>
<feature type="domain" description="Glutamate/phenylalanine/leucine/valine/L-tryptophan dehydrogenase C-terminal" evidence="7">
    <location>
        <begin position="141"/>
        <end position="348"/>
    </location>
</feature>
<reference evidence="8" key="1">
    <citation type="submission" date="2020-11" db="EMBL/GenBank/DDBJ databases">
        <title>Isolation and identification of active actinomycetes.</title>
        <authorList>
            <person name="Sun X."/>
        </authorList>
    </citation>
    <scope>NUCLEOTIDE SEQUENCE</scope>
    <source>
        <strain evidence="8">NEAU-A11</strain>
    </source>
</reference>
<dbReference type="GO" id="GO:0000166">
    <property type="term" value="F:nucleotide binding"/>
    <property type="evidence" value="ECO:0007669"/>
    <property type="project" value="UniProtKB-KW"/>
</dbReference>
<dbReference type="PRINTS" id="PR00082">
    <property type="entry name" value="GLFDHDRGNASE"/>
</dbReference>
<evidence type="ECO:0000313" key="9">
    <source>
        <dbReference type="Proteomes" id="UP000598146"/>
    </source>
</evidence>
<dbReference type="GO" id="GO:0006520">
    <property type="term" value="P:amino acid metabolic process"/>
    <property type="evidence" value="ECO:0007669"/>
    <property type="project" value="InterPro"/>
</dbReference>
<keyword evidence="9" id="KW-1185">Reference proteome</keyword>
<dbReference type="SUPFAM" id="SSF51735">
    <property type="entry name" value="NAD(P)-binding Rossmann-fold domains"/>
    <property type="match status" value="1"/>
</dbReference>
<dbReference type="InterPro" id="IPR006095">
    <property type="entry name" value="Glu/Leu/Phe/Val/Trp_DH"/>
</dbReference>
<protein>
    <submittedName>
        <fullName evidence="8">Amino acid dehydrogenase</fullName>
    </submittedName>
</protein>
<dbReference type="Pfam" id="PF00208">
    <property type="entry name" value="ELFV_dehydrog"/>
    <property type="match status" value="1"/>
</dbReference>
<keyword evidence="2 6" id="KW-0560">Oxidoreductase</keyword>
<keyword evidence="3 5" id="KW-0520">NAD</keyword>
<evidence type="ECO:0000259" key="7">
    <source>
        <dbReference type="SMART" id="SM00839"/>
    </source>
</evidence>
<dbReference type="GO" id="GO:0016639">
    <property type="term" value="F:oxidoreductase activity, acting on the CH-NH2 group of donors, NAD or NADP as acceptor"/>
    <property type="evidence" value="ECO:0007669"/>
    <property type="project" value="InterPro"/>
</dbReference>
<dbReference type="SUPFAM" id="SSF53223">
    <property type="entry name" value="Aminoacid dehydrogenase-like, N-terminal domain"/>
    <property type="match status" value="1"/>
</dbReference>
<dbReference type="Gene3D" id="3.40.50.10860">
    <property type="entry name" value="Leucine Dehydrogenase, chain A, domain 1"/>
    <property type="match status" value="1"/>
</dbReference>
<feature type="active site" description="Proton donor/acceptor" evidence="4">
    <location>
        <position position="73"/>
    </location>
</feature>
<evidence type="ECO:0000313" key="8">
    <source>
        <dbReference type="EMBL" id="MBG0562796.1"/>
    </source>
</evidence>
<comment type="caution">
    <text evidence="8">The sequence shown here is derived from an EMBL/GenBank/DDBJ whole genome shotgun (WGS) entry which is preliminary data.</text>
</comment>
<dbReference type="CDD" id="cd01075">
    <property type="entry name" value="NAD_bind_Leu_Phe_Val_DH"/>
    <property type="match status" value="1"/>
</dbReference>
<dbReference type="AlphaFoldDB" id="A0A931CA29"/>
<organism evidence="8 9">
    <name type="scientific">Actinoplanes aureus</name>
    <dbReference type="NCBI Taxonomy" id="2792083"/>
    <lineage>
        <taxon>Bacteria</taxon>
        <taxon>Bacillati</taxon>
        <taxon>Actinomycetota</taxon>
        <taxon>Actinomycetes</taxon>
        <taxon>Micromonosporales</taxon>
        <taxon>Micromonosporaceae</taxon>
        <taxon>Actinoplanes</taxon>
    </lineage>
</organism>
<dbReference type="PANTHER" id="PTHR42722">
    <property type="entry name" value="LEUCINE DEHYDROGENASE"/>
    <property type="match status" value="1"/>
</dbReference>
<evidence type="ECO:0000256" key="1">
    <source>
        <dbReference type="ARBA" id="ARBA00006382"/>
    </source>
</evidence>
<dbReference type="Proteomes" id="UP000598146">
    <property type="component" value="Unassembled WGS sequence"/>
</dbReference>
<gene>
    <name evidence="8" type="ORF">I4J89_15170</name>
</gene>
<name>A0A931CA29_9ACTN</name>
<sequence length="352" mass="35915">MSFQPQRVVVERGHRSGVPIVVAVHSTVLGQAIGGCRLAAYPDWRDGLDDALRLSAAMTGKAALAGLPHGGGKTVIALPAGHILTPARRRDALLDAGDVIAGLHGTYATGPDVGTGPADMVTIGERTQHVFCRPAEAGGSGDSSPHTAAGVLAALRAVAVERFGSPDLTGRSFAVLGLGRVGTHVLRLLASAGAAHLVAADVDPSRREVAAEYGATWTDPHDCLTAEVDVLIPAALGGLLTPDTVPRLSCSAIAGPANNQLDVLSTADLLHERGILWAPDVVVSAGGIVHAVAAELHHETEAQISARIDGIGDTLAKILHAARETSSTPAAAATRLAEFLASERTASMLAAC</sequence>
<dbReference type="EMBL" id="JADQTO010000006">
    <property type="protein sequence ID" value="MBG0562796.1"/>
    <property type="molecule type" value="Genomic_DNA"/>
</dbReference>
<evidence type="ECO:0000256" key="4">
    <source>
        <dbReference type="PIRSR" id="PIRSR000188-1"/>
    </source>
</evidence>
<proteinExistence type="inferred from homology"/>
<feature type="binding site" evidence="5">
    <location>
        <begin position="177"/>
        <end position="182"/>
    </location>
    <ligand>
        <name>NAD(+)</name>
        <dbReference type="ChEBI" id="CHEBI:57540"/>
    </ligand>
</feature>
<dbReference type="InterPro" id="IPR006097">
    <property type="entry name" value="Glu/Leu/Phe/Val/Trp_DH_dimer"/>
</dbReference>
<keyword evidence="5" id="KW-0547">Nucleotide-binding</keyword>
<dbReference type="Gene3D" id="3.40.50.720">
    <property type="entry name" value="NAD(P)-binding Rossmann-like Domain"/>
    <property type="match status" value="1"/>
</dbReference>
<dbReference type="Pfam" id="PF02812">
    <property type="entry name" value="ELFV_dehydrog_N"/>
    <property type="match status" value="1"/>
</dbReference>
<evidence type="ECO:0000256" key="2">
    <source>
        <dbReference type="ARBA" id="ARBA00023002"/>
    </source>
</evidence>
<evidence type="ECO:0000256" key="6">
    <source>
        <dbReference type="RuleBase" id="RU004417"/>
    </source>
</evidence>
<evidence type="ECO:0000256" key="3">
    <source>
        <dbReference type="ARBA" id="ARBA00023027"/>
    </source>
</evidence>
<accession>A0A931CA29</accession>